<feature type="domain" description="N-acetyltransferase" evidence="1">
    <location>
        <begin position="15"/>
        <end position="168"/>
    </location>
</feature>
<reference evidence="2 3" key="1">
    <citation type="submission" date="2019-03" db="EMBL/GenBank/DDBJ databases">
        <title>Bacillus niacini sp. nov. a Nicotinate-Metabolizing Mesophile Isolated from Soil.</title>
        <authorList>
            <person name="Zhang G."/>
        </authorList>
    </citation>
    <scope>NUCLEOTIDE SEQUENCE [LARGE SCALE GENOMIC DNA]</scope>
    <source>
        <strain evidence="2 3">WN066</strain>
    </source>
</reference>
<organism evidence="2 3">
    <name type="scientific">Bacillus salipaludis</name>
    <dbReference type="NCBI Taxonomy" id="2547811"/>
    <lineage>
        <taxon>Bacteria</taxon>
        <taxon>Bacillati</taxon>
        <taxon>Bacillota</taxon>
        <taxon>Bacilli</taxon>
        <taxon>Bacillales</taxon>
        <taxon>Bacillaceae</taxon>
        <taxon>Bacillus</taxon>
    </lineage>
</organism>
<dbReference type="EMBL" id="SMYO01000005">
    <property type="protein sequence ID" value="TDK61760.1"/>
    <property type="molecule type" value="Genomic_DNA"/>
</dbReference>
<keyword evidence="2" id="KW-0808">Transferase</keyword>
<evidence type="ECO:0000313" key="2">
    <source>
        <dbReference type="EMBL" id="TDK61760.1"/>
    </source>
</evidence>
<dbReference type="AlphaFoldDB" id="A0A4R5VTH4"/>
<dbReference type="Pfam" id="PF00583">
    <property type="entry name" value="Acetyltransf_1"/>
    <property type="match status" value="1"/>
</dbReference>
<accession>A0A4R5VTH4</accession>
<dbReference type="CDD" id="cd04301">
    <property type="entry name" value="NAT_SF"/>
    <property type="match status" value="1"/>
</dbReference>
<dbReference type="GO" id="GO:0016747">
    <property type="term" value="F:acyltransferase activity, transferring groups other than amino-acyl groups"/>
    <property type="evidence" value="ECO:0007669"/>
    <property type="project" value="InterPro"/>
</dbReference>
<dbReference type="InterPro" id="IPR000182">
    <property type="entry name" value="GNAT_dom"/>
</dbReference>
<dbReference type="Gene3D" id="3.40.630.30">
    <property type="match status" value="1"/>
</dbReference>
<dbReference type="InterPro" id="IPR016181">
    <property type="entry name" value="Acyl_CoA_acyltransferase"/>
</dbReference>
<proteinExistence type="predicted"/>
<evidence type="ECO:0000313" key="3">
    <source>
        <dbReference type="Proteomes" id="UP000295132"/>
    </source>
</evidence>
<evidence type="ECO:0000259" key="1">
    <source>
        <dbReference type="PROSITE" id="PS51186"/>
    </source>
</evidence>
<name>A0A4R5VTH4_9BACI</name>
<dbReference type="PROSITE" id="PS51186">
    <property type="entry name" value="GNAT"/>
    <property type="match status" value="1"/>
</dbReference>
<dbReference type="Proteomes" id="UP000295132">
    <property type="component" value="Unassembled WGS sequence"/>
</dbReference>
<gene>
    <name evidence="2" type="ORF">E2K98_12790</name>
</gene>
<comment type="caution">
    <text evidence="2">The sequence shown here is derived from an EMBL/GenBank/DDBJ whole genome shotgun (WGS) entry which is preliminary data.</text>
</comment>
<dbReference type="SUPFAM" id="SSF55729">
    <property type="entry name" value="Acyl-CoA N-acyltransferases (Nat)"/>
    <property type="match status" value="1"/>
</dbReference>
<dbReference type="RefSeq" id="WP_133334592.1">
    <property type="nucleotide sequence ID" value="NZ_SMYO01000005.1"/>
</dbReference>
<sequence length="168" mass="19548">MSIGVIEFENKLLDLNVRVIDIEKDKDVLIQFRKDTQIQSVGKLDGFDFGSYLNRVRERINKLPNGQLLIEKDNIPVGQMGLGIVDYEGIDIGYVDLFYLIPEYRGKGLGEDLIRYAENFFKEINVYEYQLRVSSANQRAIRLYTNSGLVKISEDNEEHPVWRMRKIL</sequence>
<protein>
    <submittedName>
        <fullName evidence="2">GNAT family N-acetyltransferase</fullName>
    </submittedName>
</protein>